<accession>B9T0C3</accession>
<dbReference type="SUPFAM" id="SSF56219">
    <property type="entry name" value="DNase I-like"/>
    <property type="match status" value="1"/>
</dbReference>
<evidence type="ECO:0000313" key="1">
    <source>
        <dbReference type="EMBL" id="EEF30683.1"/>
    </source>
</evidence>
<dbReference type="InterPro" id="IPR036691">
    <property type="entry name" value="Endo/exonu/phosph_ase_sf"/>
</dbReference>
<gene>
    <name evidence="1" type="ORF">RCOM_0483270</name>
</gene>
<name>B9T0C3_RICCO</name>
<evidence type="ECO:0008006" key="3">
    <source>
        <dbReference type="Google" id="ProtNLM"/>
    </source>
</evidence>
<protein>
    <recommendedName>
        <fullName evidence="3">Endonuclease/exonuclease/phosphatase domain-containing protein</fullName>
    </recommendedName>
</protein>
<dbReference type="AlphaFoldDB" id="B9T0C3"/>
<keyword evidence="2" id="KW-1185">Reference proteome</keyword>
<evidence type="ECO:0000313" key="2">
    <source>
        <dbReference type="Proteomes" id="UP000008311"/>
    </source>
</evidence>
<proteinExistence type="predicted"/>
<dbReference type="EMBL" id="EQ974301">
    <property type="protein sequence ID" value="EEF30683.1"/>
    <property type="molecule type" value="Genomic_DNA"/>
</dbReference>
<dbReference type="Proteomes" id="UP000008311">
    <property type="component" value="Unassembled WGS sequence"/>
</dbReference>
<organism evidence="1 2">
    <name type="scientific">Ricinus communis</name>
    <name type="common">Castor bean</name>
    <dbReference type="NCBI Taxonomy" id="3988"/>
    <lineage>
        <taxon>Eukaryota</taxon>
        <taxon>Viridiplantae</taxon>
        <taxon>Streptophyta</taxon>
        <taxon>Embryophyta</taxon>
        <taxon>Tracheophyta</taxon>
        <taxon>Spermatophyta</taxon>
        <taxon>Magnoliopsida</taxon>
        <taxon>eudicotyledons</taxon>
        <taxon>Gunneridae</taxon>
        <taxon>Pentapetalae</taxon>
        <taxon>rosids</taxon>
        <taxon>fabids</taxon>
        <taxon>Malpighiales</taxon>
        <taxon>Euphorbiaceae</taxon>
        <taxon>Acalyphoideae</taxon>
        <taxon>Acalypheae</taxon>
        <taxon>Ricinus</taxon>
    </lineage>
</organism>
<dbReference type="InParanoid" id="B9T0C3"/>
<sequence length="276" mass="32279">MAGQMGTFLNNFSIYTSEPPYSGAYLVNGLGYSQTVQELMDLVSKSKLEVIFLMEVNVRVNNEGGLAMFWKDRAVAHLVNFSKNFIDIELSFKDSPSWHFTSFYGCLERSRSLFLWNLPKNLQNYSSLPWFCISDFNDLGQYEKYDQWGTKQIVRWLQFKNSWIREAGCRDLIKRCWSQSARVDIQKRIRMCGISLAKWGMGLKAQFRPQVTVCKRHINELKARSDNSSVRELEEACHELNEILAQQEKIWQQRAKRFRLNEGDSNTHYFHKAVIA</sequence>
<reference evidence="2" key="1">
    <citation type="journal article" date="2010" name="Nat. Biotechnol.">
        <title>Draft genome sequence of the oilseed species Ricinus communis.</title>
        <authorList>
            <person name="Chan A.P."/>
            <person name="Crabtree J."/>
            <person name="Zhao Q."/>
            <person name="Lorenzi H."/>
            <person name="Orvis J."/>
            <person name="Puiu D."/>
            <person name="Melake-Berhan A."/>
            <person name="Jones K.M."/>
            <person name="Redman J."/>
            <person name="Chen G."/>
            <person name="Cahoon E.B."/>
            <person name="Gedil M."/>
            <person name="Stanke M."/>
            <person name="Haas B.J."/>
            <person name="Wortman J.R."/>
            <person name="Fraser-Liggett C.M."/>
            <person name="Ravel J."/>
            <person name="Rabinowicz P.D."/>
        </authorList>
    </citation>
    <scope>NUCLEOTIDE SEQUENCE [LARGE SCALE GENOMIC DNA]</scope>
    <source>
        <strain evidence="2">cv. Hale</strain>
    </source>
</reference>
<dbReference type="Gene3D" id="3.60.10.10">
    <property type="entry name" value="Endonuclease/exonuclease/phosphatase"/>
    <property type="match status" value="1"/>
</dbReference>